<dbReference type="GO" id="GO:0033819">
    <property type="term" value="F:lipoyl(octanoyl) transferase activity"/>
    <property type="evidence" value="ECO:0007669"/>
    <property type="project" value="TreeGrafter"/>
</dbReference>
<protein>
    <submittedName>
        <fullName evidence="2">Uu.00g118100.m01.CDS01</fullName>
    </submittedName>
</protein>
<dbReference type="InterPro" id="IPR045864">
    <property type="entry name" value="aa-tRNA-synth_II/BPL/LPL"/>
</dbReference>
<keyword evidence="3" id="KW-1185">Reference proteome</keyword>
<evidence type="ECO:0000313" key="2">
    <source>
        <dbReference type="EMBL" id="CAJ2504416.1"/>
    </source>
</evidence>
<dbReference type="GO" id="GO:0009249">
    <property type="term" value="P:protein lipoylation"/>
    <property type="evidence" value="ECO:0007669"/>
    <property type="project" value="TreeGrafter"/>
</dbReference>
<proteinExistence type="predicted"/>
<dbReference type="Pfam" id="PF21948">
    <property type="entry name" value="LplA-B_cat"/>
    <property type="match status" value="1"/>
</dbReference>
<reference evidence="2" key="1">
    <citation type="submission" date="2023-10" db="EMBL/GenBank/DDBJ databases">
        <authorList>
            <person name="Hackl T."/>
        </authorList>
    </citation>
    <scope>NUCLEOTIDE SEQUENCE</scope>
</reference>
<comment type="caution">
    <text evidence="2">The sequence shown here is derived from an EMBL/GenBank/DDBJ whole genome shotgun (WGS) entry which is preliminary data.</text>
</comment>
<evidence type="ECO:0000259" key="1">
    <source>
        <dbReference type="PROSITE" id="PS51733"/>
    </source>
</evidence>
<dbReference type="EMBL" id="CAUWAG010000006">
    <property type="protein sequence ID" value="CAJ2504416.1"/>
    <property type="molecule type" value="Genomic_DNA"/>
</dbReference>
<dbReference type="SUPFAM" id="SSF55681">
    <property type="entry name" value="Class II aaRS and biotin synthetases"/>
    <property type="match status" value="1"/>
</dbReference>
<dbReference type="Gene3D" id="3.30.930.10">
    <property type="entry name" value="Bira Bifunctional Protein, Domain 2"/>
    <property type="match status" value="1"/>
</dbReference>
<feature type="domain" description="BPL/LPL catalytic" evidence="1">
    <location>
        <begin position="54"/>
        <end position="292"/>
    </location>
</feature>
<organism evidence="2 3">
    <name type="scientific">Anthostomella pinea</name>
    <dbReference type="NCBI Taxonomy" id="933095"/>
    <lineage>
        <taxon>Eukaryota</taxon>
        <taxon>Fungi</taxon>
        <taxon>Dikarya</taxon>
        <taxon>Ascomycota</taxon>
        <taxon>Pezizomycotina</taxon>
        <taxon>Sordariomycetes</taxon>
        <taxon>Xylariomycetidae</taxon>
        <taxon>Xylariales</taxon>
        <taxon>Xylariaceae</taxon>
        <taxon>Anthostomella</taxon>
    </lineage>
</organism>
<gene>
    <name evidence="2" type="ORF">KHLLAP_LOCUS4884</name>
</gene>
<accession>A0AAI8VGV8</accession>
<evidence type="ECO:0000313" key="3">
    <source>
        <dbReference type="Proteomes" id="UP001295740"/>
    </source>
</evidence>
<dbReference type="Proteomes" id="UP001295740">
    <property type="component" value="Unassembled WGS sequence"/>
</dbReference>
<name>A0AAI8VGV8_9PEZI</name>
<dbReference type="PANTHER" id="PTHR10993">
    <property type="entry name" value="OCTANOYLTRANSFERASE"/>
    <property type="match status" value="1"/>
</dbReference>
<sequence>MSSSLRHIRLLPSLNQSAASHPSYPSYALATRIQTQLQLDLLSWKAQPPSTRGPPPPPTLLSFTPAPTYTFGRRQTEPLAAAELERLRAPLRTGEWRGGRGGAGAGGNNEGAPWFTPITTHAPRGGLTTYHGPGQVVFWPVIDLRAPTYAPLTVRDYACLLEKTTIATLGRRPWGLRGFTTGNPGVWVRHGESRAEWNTTKENENDERKIAALGVHLRRHVTSLGVAINVNVPVTGPEDANPWARIVACGLGDKGVTSIAHELRDYEQHALSEETLARQWAAEFAQHLGLGPRADGADEKGPDEGPVWDVDVGDLLRGWGWGWQAIFEYY</sequence>
<dbReference type="AlphaFoldDB" id="A0AAI8VGV8"/>
<dbReference type="InterPro" id="IPR004143">
    <property type="entry name" value="BPL_LPL_catalytic"/>
</dbReference>
<dbReference type="PROSITE" id="PS51733">
    <property type="entry name" value="BPL_LPL_CATALYTIC"/>
    <property type="match status" value="1"/>
</dbReference>
<dbReference type="PANTHER" id="PTHR10993:SF7">
    <property type="entry name" value="LIPOYLTRANSFERASE 2, MITOCHONDRIAL-RELATED"/>
    <property type="match status" value="1"/>
</dbReference>